<dbReference type="Proteomes" id="UP000266673">
    <property type="component" value="Unassembled WGS sequence"/>
</dbReference>
<dbReference type="InterPro" id="IPR011990">
    <property type="entry name" value="TPR-like_helical_dom_sf"/>
</dbReference>
<sequence length="516" mass="58334">MAYVERLVSLVGIMVSLAAVTVKELRLERKKYQCLRPRLCYAYRKHGHYACSCTLQVPEKENKNVNRKQKFKPIPAKTNKWKGVRVNAEKNEYKTSVHHQKSSNTSDPDGIGGKIEKKKASDCYLKSAEELGDYHDEVLKDESTASYYYTGDIKNAVRTDNVGCCYQHRNEIKKDEDKVFIYHQRSVDLSNADRTYKDSHCDVNRKTSVLVNTINDEIRQTNDEQFECLPEYGENSLDGEANGLREDRRVQSVEVIVDDACKVIGSPSKNKEAVIIDDLERNLKFDENGIKLDDDSEGEVANGRVEIKSDSIVEDVDDDSETLGKDGHEFSVIKGRGNIGSCDVKAVMKDVERSKLMDQGNLRFRGKGGQIIVSPRAYSRIDMRKIRAKARIDYQKSAETNNADEMSYDRGNSSTERNNPSNCYENGIGGEMAVGNDNVKGYSNNASICDHEFADDSKVDGMIDDERQNDEAMVLMEASLNVVMKMDMMMEGLVEMLRNWGKLNSANEFKINDEKG</sequence>
<feature type="region of interest" description="Disordered" evidence="1">
    <location>
        <begin position="397"/>
        <end position="421"/>
    </location>
</feature>
<evidence type="ECO:0000313" key="2">
    <source>
        <dbReference type="EMBL" id="RIB24435.1"/>
    </source>
</evidence>
<comment type="caution">
    <text evidence="2">The sequence shown here is derived from an EMBL/GenBank/DDBJ whole genome shotgun (WGS) entry which is preliminary data.</text>
</comment>
<reference evidence="2 3" key="1">
    <citation type="submission" date="2018-06" db="EMBL/GenBank/DDBJ databases">
        <title>Comparative genomics reveals the genomic features of Rhizophagus irregularis, R. cerebriforme, R. diaphanum and Gigaspora rosea, and their symbiotic lifestyle signature.</title>
        <authorList>
            <person name="Morin E."/>
            <person name="San Clemente H."/>
            <person name="Chen E.C.H."/>
            <person name="De La Providencia I."/>
            <person name="Hainaut M."/>
            <person name="Kuo A."/>
            <person name="Kohler A."/>
            <person name="Murat C."/>
            <person name="Tang N."/>
            <person name="Roy S."/>
            <person name="Loubradou J."/>
            <person name="Henrissat B."/>
            <person name="Grigoriev I.V."/>
            <person name="Corradi N."/>
            <person name="Roux C."/>
            <person name="Martin F.M."/>
        </authorList>
    </citation>
    <scope>NUCLEOTIDE SEQUENCE [LARGE SCALE GENOMIC DNA]</scope>
    <source>
        <strain evidence="2 3">DAOM 194757</strain>
    </source>
</reference>
<dbReference type="Gene3D" id="1.25.40.10">
    <property type="entry name" value="Tetratricopeptide repeat domain"/>
    <property type="match status" value="1"/>
</dbReference>
<dbReference type="OrthoDB" id="2480024at2759"/>
<dbReference type="EMBL" id="QKWP01000216">
    <property type="protein sequence ID" value="RIB24435.1"/>
    <property type="molecule type" value="Genomic_DNA"/>
</dbReference>
<name>A0A397VPJ9_9GLOM</name>
<evidence type="ECO:0000256" key="1">
    <source>
        <dbReference type="SAM" id="MobiDB-lite"/>
    </source>
</evidence>
<evidence type="ECO:0000313" key="3">
    <source>
        <dbReference type="Proteomes" id="UP000266673"/>
    </source>
</evidence>
<dbReference type="AlphaFoldDB" id="A0A397VPJ9"/>
<accession>A0A397VPJ9</accession>
<gene>
    <name evidence="2" type="ORF">C2G38_2168539</name>
</gene>
<feature type="region of interest" description="Disordered" evidence="1">
    <location>
        <begin position="93"/>
        <end position="114"/>
    </location>
</feature>
<keyword evidence="3" id="KW-1185">Reference proteome</keyword>
<organism evidence="2 3">
    <name type="scientific">Gigaspora rosea</name>
    <dbReference type="NCBI Taxonomy" id="44941"/>
    <lineage>
        <taxon>Eukaryota</taxon>
        <taxon>Fungi</taxon>
        <taxon>Fungi incertae sedis</taxon>
        <taxon>Mucoromycota</taxon>
        <taxon>Glomeromycotina</taxon>
        <taxon>Glomeromycetes</taxon>
        <taxon>Diversisporales</taxon>
        <taxon>Gigasporaceae</taxon>
        <taxon>Gigaspora</taxon>
    </lineage>
</organism>
<proteinExistence type="predicted"/>
<protein>
    <submittedName>
        <fullName evidence="2">Uncharacterized protein</fullName>
    </submittedName>
</protein>